<dbReference type="Pfam" id="PF01852">
    <property type="entry name" value="START"/>
    <property type="match status" value="1"/>
</dbReference>
<dbReference type="Gene3D" id="3.30.530.20">
    <property type="match status" value="1"/>
</dbReference>
<organism evidence="2 3">
    <name type="scientific">[Myrmecia] bisecta</name>
    <dbReference type="NCBI Taxonomy" id="41462"/>
    <lineage>
        <taxon>Eukaryota</taxon>
        <taxon>Viridiplantae</taxon>
        <taxon>Chlorophyta</taxon>
        <taxon>core chlorophytes</taxon>
        <taxon>Trebouxiophyceae</taxon>
        <taxon>Trebouxiales</taxon>
        <taxon>Trebouxiaceae</taxon>
        <taxon>Myrmecia</taxon>
    </lineage>
</organism>
<dbReference type="SUPFAM" id="SSF55961">
    <property type="entry name" value="Bet v1-like"/>
    <property type="match status" value="1"/>
</dbReference>
<dbReference type="InterPro" id="IPR023393">
    <property type="entry name" value="START-like_dom_sf"/>
</dbReference>
<gene>
    <name evidence="2" type="ORF">WJX72_007191</name>
</gene>
<proteinExistence type="predicted"/>
<dbReference type="PANTHER" id="PTHR19308:SF14">
    <property type="entry name" value="START DOMAIN-CONTAINING PROTEIN"/>
    <property type="match status" value="1"/>
</dbReference>
<feature type="domain" description="START" evidence="1">
    <location>
        <begin position="1"/>
        <end position="154"/>
    </location>
</feature>
<dbReference type="InterPro" id="IPR051213">
    <property type="entry name" value="START_lipid_transfer"/>
</dbReference>
<reference evidence="2 3" key="1">
    <citation type="journal article" date="2024" name="Nat. Commun.">
        <title>Phylogenomics reveals the evolutionary origins of lichenization in chlorophyte algae.</title>
        <authorList>
            <person name="Puginier C."/>
            <person name="Libourel C."/>
            <person name="Otte J."/>
            <person name="Skaloud P."/>
            <person name="Haon M."/>
            <person name="Grisel S."/>
            <person name="Petersen M."/>
            <person name="Berrin J.G."/>
            <person name="Delaux P.M."/>
            <person name="Dal Grande F."/>
            <person name="Keller J."/>
        </authorList>
    </citation>
    <scope>NUCLEOTIDE SEQUENCE [LARGE SCALE GENOMIC DNA]</scope>
    <source>
        <strain evidence="2 3">SAG 2043</strain>
    </source>
</reference>
<evidence type="ECO:0000313" key="2">
    <source>
        <dbReference type="EMBL" id="KAK9814516.1"/>
    </source>
</evidence>
<dbReference type="AlphaFoldDB" id="A0AAW1Q1D7"/>
<dbReference type="GO" id="GO:0005737">
    <property type="term" value="C:cytoplasm"/>
    <property type="evidence" value="ECO:0007669"/>
    <property type="project" value="UniProtKB-ARBA"/>
</dbReference>
<dbReference type="InterPro" id="IPR002913">
    <property type="entry name" value="START_lipid-bd_dom"/>
</dbReference>
<dbReference type="EMBL" id="JALJOR010000007">
    <property type="protein sequence ID" value="KAK9814516.1"/>
    <property type="molecule type" value="Genomic_DNA"/>
</dbReference>
<protein>
    <recommendedName>
        <fullName evidence="1">START domain-containing protein</fullName>
    </recommendedName>
</protein>
<dbReference type="Proteomes" id="UP001489004">
    <property type="component" value="Unassembled WGS sequence"/>
</dbReference>
<dbReference type="CDD" id="cd00177">
    <property type="entry name" value="START"/>
    <property type="match status" value="1"/>
</dbReference>
<comment type="caution">
    <text evidence="2">The sequence shown here is derived from an EMBL/GenBank/DDBJ whole genome shotgun (WGS) entry which is preliminary data.</text>
</comment>
<evidence type="ECO:0000259" key="1">
    <source>
        <dbReference type="PROSITE" id="PS50848"/>
    </source>
</evidence>
<dbReference type="GO" id="GO:0008289">
    <property type="term" value="F:lipid binding"/>
    <property type="evidence" value="ECO:0007669"/>
    <property type="project" value="InterPro"/>
</dbReference>
<name>A0AAW1Q1D7_9CHLO</name>
<dbReference type="PROSITE" id="PS50848">
    <property type="entry name" value="START"/>
    <property type="match status" value="1"/>
</dbReference>
<dbReference type="PANTHER" id="PTHR19308">
    <property type="entry name" value="PHOSPHATIDYLCHOLINE TRANSFER PROTEIN"/>
    <property type="match status" value="1"/>
</dbReference>
<keyword evidence="3" id="KW-1185">Reference proteome</keyword>
<sequence>MGSSSVHRLRGIGLIAADTASVYDVVDNQSDKWDDGIKEFATLREELDPSGAEIETCYARYNIGGGPFVKDRDFVYTEVRQQLPGGVFYVFARSVDPAKEATLAAGIQSKGAVRGTMGDSGWVIAPTSDGHSHVTYVLAADLKGDLPAWMVNKGSADEMKAVHEVRKLALKKAAAGES</sequence>
<evidence type="ECO:0000313" key="3">
    <source>
        <dbReference type="Proteomes" id="UP001489004"/>
    </source>
</evidence>
<accession>A0AAW1Q1D7</accession>